<gene>
    <name evidence="2" type="ORF">LNO71_01105</name>
</gene>
<dbReference type="Gene3D" id="3.40.50.300">
    <property type="entry name" value="P-loop containing nucleotide triphosphate hydrolases"/>
    <property type="match status" value="1"/>
</dbReference>
<evidence type="ECO:0000259" key="1">
    <source>
        <dbReference type="Pfam" id="PF00005"/>
    </source>
</evidence>
<dbReference type="AlphaFoldDB" id="A0AAW6HQK5"/>
<keyword evidence="2" id="KW-0547">Nucleotide-binding</keyword>
<dbReference type="GO" id="GO:0005524">
    <property type="term" value="F:ATP binding"/>
    <property type="evidence" value="ECO:0007669"/>
    <property type="project" value="UniProtKB-KW"/>
</dbReference>
<dbReference type="Proteomes" id="UP001216384">
    <property type="component" value="Unassembled WGS sequence"/>
</dbReference>
<dbReference type="SUPFAM" id="SSF52540">
    <property type="entry name" value="P-loop containing nucleoside triphosphate hydrolases"/>
    <property type="match status" value="1"/>
</dbReference>
<evidence type="ECO:0000313" key="2">
    <source>
        <dbReference type="EMBL" id="MDC4183245.1"/>
    </source>
</evidence>
<dbReference type="GO" id="GO:0016887">
    <property type="term" value="F:ATP hydrolysis activity"/>
    <property type="evidence" value="ECO:0007669"/>
    <property type="project" value="InterPro"/>
</dbReference>
<name>A0AAW6HQK5_9MOLU</name>
<accession>A0AAW6HQK5</accession>
<dbReference type="Pfam" id="PF00005">
    <property type="entry name" value="ABC_tran"/>
    <property type="match status" value="1"/>
</dbReference>
<reference evidence="2" key="1">
    <citation type="submission" date="2021-11" db="EMBL/GenBank/DDBJ databases">
        <title>Description of Mycoplasma bradburyaesp. nov.from sea birds: a tribute to a great mycoplasmologist.</title>
        <authorList>
            <person name="Ramirez A.S."/>
            <person name="Poveda C."/>
            <person name="Suarez-Perez A."/>
            <person name="Rosales R.S."/>
            <person name="Dijkman R."/>
            <person name="Feberwee A."/>
            <person name="Spergser J."/>
            <person name="Szostak M.P."/>
            <person name="Ressel L."/>
            <person name="Calabuig P."/>
            <person name="Catania S."/>
            <person name="Gobbo F."/>
            <person name="Timofte D."/>
            <person name="Poveda J.B."/>
        </authorList>
    </citation>
    <scope>NUCLEOTIDE SEQUENCE</scope>
    <source>
        <strain evidence="2">T264</strain>
    </source>
</reference>
<feature type="domain" description="ABC transporter" evidence="1">
    <location>
        <begin position="47"/>
        <end position="143"/>
    </location>
</feature>
<dbReference type="PANTHER" id="PTHR43875">
    <property type="entry name" value="MALTODEXTRIN IMPORT ATP-BINDING PROTEIN MSMX"/>
    <property type="match status" value="1"/>
</dbReference>
<protein>
    <submittedName>
        <fullName evidence="2">ABC transporter ATP-binding protein</fullName>
    </submittedName>
</protein>
<dbReference type="InterPro" id="IPR047641">
    <property type="entry name" value="ABC_transpr_MalK/UgpC-like"/>
</dbReference>
<evidence type="ECO:0000313" key="3">
    <source>
        <dbReference type="Proteomes" id="UP001216384"/>
    </source>
</evidence>
<comment type="caution">
    <text evidence="2">The sequence shown here is derived from an EMBL/GenBank/DDBJ whole genome shotgun (WGS) entry which is preliminary data.</text>
</comment>
<proteinExistence type="predicted"/>
<dbReference type="EMBL" id="JAJHZP010000011">
    <property type="protein sequence ID" value="MDC4183245.1"/>
    <property type="molecule type" value="Genomic_DNA"/>
</dbReference>
<dbReference type="RefSeq" id="WP_272403934.1">
    <property type="nucleotide sequence ID" value="NZ_JAJHZP010000011.1"/>
</dbReference>
<dbReference type="GO" id="GO:0055052">
    <property type="term" value="C:ATP-binding cassette (ABC) transporter complex, substrate-binding subunit-containing"/>
    <property type="evidence" value="ECO:0007669"/>
    <property type="project" value="TreeGrafter"/>
</dbReference>
<dbReference type="InterPro" id="IPR027417">
    <property type="entry name" value="P-loop_NTPase"/>
</dbReference>
<keyword evidence="2" id="KW-0067">ATP-binding</keyword>
<sequence>MEQSKSTLEIQIDNYQHKLEEYSKHKNETPAIVINNLVVDFGETLALDNISFEIKKGKLVTFLGPSGCGKTTTLNAIAGLLTPTSGEIYFSGIDVTDKSPKDRKLGLVFQNYALYPHLTVYENIAFPLYNDESWKKKAIFKSMIGQTRADSIVLKSNGATVDEINTLMKSSWELLLYSNSNANWLW</sequence>
<organism evidence="2 3">
    <name type="scientific">Mycoplasma bradburyae</name>
    <dbReference type="NCBI Taxonomy" id="2963128"/>
    <lineage>
        <taxon>Bacteria</taxon>
        <taxon>Bacillati</taxon>
        <taxon>Mycoplasmatota</taxon>
        <taxon>Mollicutes</taxon>
        <taxon>Mycoplasmataceae</taxon>
        <taxon>Mycoplasma</taxon>
    </lineage>
</organism>
<dbReference type="PANTHER" id="PTHR43875:SF1">
    <property type="entry name" value="OSMOPROTECTIVE COMPOUNDS UPTAKE ATP-BINDING PROTEIN GGTA"/>
    <property type="match status" value="1"/>
</dbReference>
<dbReference type="InterPro" id="IPR003439">
    <property type="entry name" value="ABC_transporter-like_ATP-bd"/>
</dbReference>